<evidence type="ECO:0000256" key="9">
    <source>
        <dbReference type="ARBA" id="ARBA00045724"/>
    </source>
</evidence>
<comment type="function">
    <text evidence="9">Catalyzes the first step in the biosynthesis of ornithine lipids, which are phosphorus-free membrane lipids. Catalyzes the 3-hydroxyacyl-acyl carrier protein-dependent acylation of ornithine to form lyso-ornithine lipid (LOL).</text>
</comment>
<keyword evidence="3" id="KW-0808">Transferase</keyword>
<dbReference type="Proteomes" id="UP000064201">
    <property type="component" value="Chromosome"/>
</dbReference>
<comment type="pathway">
    <text evidence="1">Lipid metabolism.</text>
</comment>
<dbReference type="PANTHER" id="PTHR37323:SF1">
    <property type="entry name" value="L-ORNITHINE N(ALPHA)-ACYLTRANSFERASE"/>
    <property type="match status" value="1"/>
</dbReference>
<proteinExistence type="inferred from homology"/>
<evidence type="ECO:0000256" key="7">
    <source>
        <dbReference type="ARBA" id="ARBA00039058"/>
    </source>
</evidence>
<dbReference type="InterPro" id="IPR016181">
    <property type="entry name" value="Acyl_CoA_acyltransferase"/>
</dbReference>
<evidence type="ECO:0000313" key="12">
    <source>
        <dbReference type="Proteomes" id="UP000064201"/>
    </source>
</evidence>
<accession>A0A0G3G583</accession>
<evidence type="ECO:0000256" key="5">
    <source>
        <dbReference type="ARBA" id="ARBA00023315"/>
    </source>
</evidence>
<dbReference type="RefSeq" id="WP_018951172.1">
    <property type="nucleotide sequence ID" value="NZ_CP011367.1"/>
</dbReference>
<protein>
    <recommendedName>
        <fullName evidence="8">L-ornithine N(alpha)-acyltransferase</fullName>
        <ecNumber evidence="7">2.3.2.30</ecNumber>
    </recommendedName>
</protein>
<keyword evidence="12" id="KW-1185">Reference proteome</keyword>
<dbReference type="SUPFAM" id="SSF55729">
    <property type="entry name" value="Acyl-CoA N-acyltransferases (Nat)"/>
    <property type="match status" value="1"/>
</dbReference>
<evidence type="ECO:0000256" key="10">
    <source>
        <dbReference type="ARBA" id="ARBA00047785"/>
    </source>
</evidence>
<dbReference type="AlphaFoldDB" id="A0A0G3G583"/>
<dbReference type="KEGG" id="tvr:TVD_04180"/>
<keyword evidence="4" id="KW-0443">Lipid metabolism</keyword>
<evidence type="ECO:0000313" key="11">
    <source>
        <dbReference type="EMBL" id="AKJ94617.1"/>
    </source>
</evidence>
<dbReference type="PANTHER" id="PTHR37323">
    <property type="entry name" value="GCN5-RELATED N-ACETYLTRANSFERASE"/>
    <property type="match status" value="1"/>
</dbReference>
<comment type="similarity">
    <text evidence="6">Belongs to the acetyltransferase family. OlsB subfamily.</text>
</comment>
<dbReference type="GO" id="GO:0043810">
    <property type="term" value="F:ornithine-acyl [acyl carrier protein] N-acyltransferase activity"/>
    <property type="evidence" value="ECO:0007669"/>
    <property type="project" value="UniProtKB-EC"/>
</dbReference>
<sequence length="271" mass="29634">MSEPQLSPATPIAANETAYRIHLASSPSELEAAQRLRHEVFAGEMGAALPDAGSGLDRDPLDPFCHHLLVRERRSGTVVACTRILTEESASTAGGFYSLSEFELGPLMNLPGKTLEIGRTCVRADHRQGAAINALWTGLARFMNAHRYDYLMGCASLPLSEQTPAQLAWLRLFHRAPSRLRVTPRRPLPNSLTICHGTPSRTGLPPLLKAYLRLGARVCGEACFDPDFNVADVLVLLDVRAMPDRYHRHFMGAMTPASRGTEHDRNTAGTG</sequence>
<gene>
    <name evidence="11" type="ORF">TVD_04180</name>
</gene>
<evidence type="ECO:0000256" key="2">
    <source>
        <dbReference type="ARBA" id="ARBA00022516"/>
    </source>
</evidence>
<reference evidence="11 12" key="1">
    <citation type="submission" date="2015-04" db="EMBL/GenBank/DDBJ databases">
        <title>Complete Sequence for the Genome of the Thioalkalivibrio versutus D301.</title>
        <authorList>
            <person name="Mu T."/>
            <person name="Zhou J."/>
            <person name="Xu X."/>
        </authorList>
    </citation>
    <scope>NUCLEOTIDE SEQUENCE [LARGE SCALE GENOMIC DNA]</scope>
    <source>
        <strain evidence="11 12">D301</strain>
    </source>
</reference>
<evidence type="ECO:0000256" key="3">
    <source>
        <dbReference type="ARBA" id="ARBA00022679"/>
    </source>
</evidence>
<evidence type="ECO:0000256" key="1">
    <source>
        <dbReference type="ARBA" id="ARBA00005189"/>
    </source>
</evidence>
<organism evidence="11 12">
    <name type="scientific">Thioalkalivibrio versutus</name>
    <dbReference type="NCBI Taxonomy" id="106634"/>
    <lineage>
        <taxon>Bacteria</taxon>
        <taxon>Pseudomonadati</taxon>
        <taxon>Pseudomonadota</taxon>
        <taxon>Gammaproteobacteria</taxon>
        <taxon>Chromatiales</taxon>
        <taxon>Ectothiorhodospiraceae</taxon>
        <taxon>Thioalkalivibrio</taxon>
    </lineage>
</organism>
<evidence type="ECO:0000256" key="4">
    <source>
        <dbReference type="ARBA" id="ARBA00023098"/>
    </source>
</evidence>
<dbReference type="InterPro" id="IPR052351">
    <property type="entry name" value="Ornithine_N-alpha-AT"/>
</dbReference>
<dbReference type="Pfam" id="PF13444">
    <property type="entry name" value="Acetyltransf_5"/>
    <property type="match status" value="1"/>
</dbReference>
<dbReference type="Gene3D" id="3.40.630.30">
    <property type="match status" value="1"/>
</dbReference>
<keyword evidence="2" id="KW-0444">Lipid biosynthesis</keyword>
<keyword evidence="5" id="KW-0012">Acyltransferase</keyword>
<name>A0A0G3G583_9GAMM</name>
<dbReference type="PATRIC" id="fig|106634.4.peg.851"/>
<evidence type="ECO:0000256" key="8">
    <source>
        <dbReference type="ARBA" id="ARBA00039866"/>
    </source>
</evidence>
<dbReference type="EC" id="2.3.2.30" evidence="7"/>
<dbReference type="EMBL" id="CP011367">
    <property type="protein sequence ID" value="AKJ94617.1"/>
    <property type="molecule type" value="Genomic_DNA"/>
</dbReference>
<dbReference type="STRING" id="106634.TVD_04180"/>
<dbReference type="GO" id="GO:0006629">
    <property type="term" value="P:lipid metabolic process"/>
    <property type="evidence" value="ECO:0007669"/>
    <property type="project" value="UniProtKB-KW"/>
</dbReference>
<comment type="catalytic activity">
    <reaction evidence="10">
        <text>a (3R)-hydroxyacyl-[ACP] + L-ornithine = a lyso-ornithine lipid + holo-[ACP] + H(+)</text>
        <dbReference type="Rhea" id="RHEA:20633"/>
        <dbReference type="Rhea" id="RHEA-COMP:9685"/>
        <dbReference type="Rhea" id="RHEA-COMP:9945"/>
        <dbReference type="ChEBI" id="CHEBI:15378"/>
        <dbReference type="ChEBI" id="CHEBI:46911"/>
        <dbReference type="ChEBI" id="CHEBI:64479"/>
        <dbReference type="ChEBI" id="CHEBI:78827"/>
        <dbReference type="ChEBI" id="CHEBI:138482"/>
        <dbReference type="EC" id="2.3.2.30"/>
    </reaction>
    <physiologicalReaction direction="left-to-right" evidence="10">
        <dbReference type="Rhea" id="RHEA:20634"/>
    </physiologicalReaction>
</comment>
<dbReference type="OrthoDB" id="9787072at2"/>
<evidence type="ECO:0000256" key="6">
    <source>
        <dbReference type="ARBA" id="ARBA00038095"/>
    </source>
</evidence>